<comment type="caution">
    <text evidence="2">The sequence shown here is derived from an EMBL/GenBank/DDBJ whole genome shotgun (WGS) entry which is preliminary data.</text>
</comment>
<keyword evidence="3" id="KW-1185">Reference proteome</keyword>
<dbReference type="AlphaFoldDB" id="A0A8H8BW37"/>
<dbReference type="Proteomes" id="UP000664132">
    <property type="component" value="Unassembled WGS sequence"/>
</dbReference>
<accession>A0A8H8BW37</accession>
<organism evidence="2 3">
    <name type="scientific">Cadophora malorum</name>
    <dbReference type="NCBI Taxonomy" id="108018"/>
    <lineage>
        <taxon>Eukaryota</taxon>
        <taxon>Fungi</taxon>
        <taxon>Dikarya</taxon>
        <taxon>Ascomycota</taxon>
        <taxon>Pezizomycotina</taxon>
        <taxon>Leotiomycetes</taxon>
        <taxon>Helotiales</taxon>
        <taxon>Ploettnerulaceae</taxon>
        <taxon>Cadophora</taxon>
    </lineage>
</organism>
<dbReference type="OrthoDB" id="3559196at2759"/>
<reference evidence="2" key="1">
    <citation type="submission" date="2021-02" db="EMBL/GenBank/DDBJ databases">
        <title>Genome sequence Cadophora malorum strain M34.</title>
        <authorList>
            <person name="Stefanovic E."/>
            <person name="Vu D."/>
            <person name="Scully C."/>
            <person name="Dijksterhuis J."/>
            <person name="Roader J."/>
            <person name="Houbraken J."/>
        </authorList>
    </citation>
    <scope>NUCLEOTIDE SEQUENCE</scope>
    <source>
        <strain evidence="2">M34</strain>
    </source>
</reference>
<feature type="region of interest" description="Disordered" evidence="1">
    <location>
        <begin position="82"/>
        <end position="195"/>
    </location>
</feature>
<feature type="compositionally biased region" description="Polar residues" evidence="1">
    <location>
        <begin position="99"/>
        <end position="127"/>
    </location>
</feature>
<proteinExistence type="predicted"/>
<evidence type="ECO:0000313" key="3">
    <source>
        <dbReference type="Proteomes" id="UP000664132"/>
    </source>
</evidence>
<name>A0A8H8BW37_9HELO</name>
<dbReference type="EMBL" id="JAFJYH010000006">
    <property type="protein sequence ID" value="KAG4426022.1"/>
    <property type="molecule type" value="Genomic_DNA"/>
</dbReference>
<feature type="compositionally biased region" description="Basic residues" evidence="1">
    <location>
        <begin position="160"/>
        <end position="169"/>
    </location>
</feature>
<gene>
    <name evidence="2" type="ORF">IFR04_000966</name>
</gene>
<evidence type="ECO:0000313" key="2">
    <source>
        <dbReference type="EMBL" id="KAG4426022.1"/>
    </source>
</evidence>
<feature type="compositionally biased region" description="Polar residues" evidence="1">
    <location>
        <begin position="143"/>
        <end position="152"/>
    </location>
</feature>
<protein>
    <submittedName>
        <fullName evidence="2">Uncharacterized protein</fullName>
    </submittedName>
</protein>
<evidence type="ECO:0000256" key="1">
    <source>
        <dbReference type="SAM" id="MobiDB-lite"/>
    </source>
</evidence>
<sequence>MKQDQRHGILIRCRVKVKLDRISTRLHDTHHEVGLEEMVEIEEHIIALDKFMKGQPVDDPLYPGGPPASILEQLCGFYDHDASSSSDNFDNEEVLPPHNVSSSYKLSSSMAIETEDPTSSQATNSESELGADEVSEQLPKPDQNVSTSSYHQPRSDSPRNKRQKVKKPMTKTSTALGDKSENSSNSNDLGVKATTGKELAVKRSISAKKPLRSKPPRDEYFALIIEHREKAGAPLFSHGQPRYLKVRYLDVVEASEVIRDLFTLKSQGGMEGNNDKLDQIIHNPRMPFVSKDYIHDLVLYLPTFLASDFTKGRKHHRAIEALGKRKSGLGWCAGSIG</sequence>